<dbReference type="InterPro" id="IPR003439">
    <property type="entry name" value="ABC_transporter-like_ATP-bd"/>
</dbReference>
<dbReference type="GO" id="GO:0005524">
    <property type="term" value="F:ATP binding"/>
    <property type="evidence" value="ECO:0007669"/>
    <property type="project" value="UniProtKB-KW"/>
</dbReference>
<evidence type="ECO:0000256" key="10">
    <source>
        <dbReference type="SAM" id="Phobius"/>
    </source>
</evidence>
<keyword evidence="3" id="KW-1003">Cell membrane</keyword>
<dbReference type="PROSITE" id="PS50893">
    <property type="entry name" value="ABC_TRANSPORTER_2"/>
    <property type="match status" value="1"/>
</dbReference>
<accession>A0A3N4ZZA2</accession>
<dbReference type="PROSITE" id="PS50929">
    <property type="entry name" value="ABC_TM1F"/>
    <property type="match status" value="1"/>
</dbReference>
<keyword evidence="2" id="KW-0813">Transport</keyword>
<dbReference type="Proteomes" id="UP000280726">
    <property type="component" value="Unassembled WGS sequence"/>
</dbReference>
<sequence length="618" mass="66014">MRDLLRKLNDVFDRRTKLKLVLATAVSMLIATLDTAAIAMVLPLVDLATGAGTDSGAVAAVADFLGTDDQRTLMVTLTAAVVGLFVLKDLGSMAFTWWLSGFLALERVKTSARLLRHFTTSPYTHVSRRSSAELLRTMNESVSWLFANTVNGLMHSVSSSVAIVAIVVALTVIAPLPTLAVVAYFGVAGAIYSRVIKPRAIAAGVAMTEASLVSWRTALAALGGIKELNIRGTQEHFVDNYRRAATRSAQAGRVAGFLNGLPRYILEILFILAVGLMLMVSMAVPTSGPGGSVVGLLALFVAAGFRILPSVSGLLGSLSGIKVGGRALELVHTEVLAARALADSRVEEEGPRLPFRDVLRVSDVSFRYPESDVDVLDRVSIEVPRGTSMALVGGSGAGKTTLVDVVLGLHDPREGEVTVDGTPILGRKERWQMNLGYVPQDVYILDATLAENIAFDQEREDIDEVLLWEAVQKAQLEDVVRGLSAGLDTPVGEKGTRLSGGQRQRVGIARALYRRPALLVLDEATSALDNETESRISGTIRALHGEVTVVIVAHRLSTVRLSDQIVFLKDGRVQTTGSFDDVRAANAEFAHLVELGSLAPLERSGEPSGLTSGSHQAR</sequence>
<reference evidence="13 14" key="1">
    <citation type="submission" date="2018-11" db="EMBL/GenBank/DDBJ databases">
        <title>Sequencing the genomes of 1000 actinobacteria strains.</title>
        <authorList>
            <person name="Klenk H.-P."/>
        </authorList>
    </citation>
    <scope>NUCLEOTIDE SEQUENCE [LARGE SCALE GENOMIC DNA]</scope>
    <source>
        <strain evidence="13 14">DSM 14418</strain>
    </source>
</reference>
<evidence type="ECO:0000313" key="13">
    <source>
        <dbReference type="EMBL" id="RPF26395.1"/>
    </source>
</evidence>
<dbReference type="Pfam" id="PF00005">
    <property type="entry name" value="ABC_tran"/>
    <property type="match status" value="1"/>
</dbReference>
<dbReference type="PROSITE" id="PS00211">
    <property type="entry name" value="ABC_TRANSPORTER_1"/>
    <property type="match status" value="1"/>
</dbReference>
<feature type="domain" description="ABC transporter" evidence="11">
    <location>
        <begin position="359"/>
        <end position="595"/>
    </location>
</feature>
<evidence type="ECO:0000256" key="4">
    <source>
        <dbReference type="ARBA" id="ARBA00022692"/>
    </source>
</evidence>
<dbReference type="GO" id="GO:0005886">
    <property type="term" value="C:plasma membrane"/>
    <property type="evidence" value="ECO:0007669"/>
    <property type="project" value="UniProtKB-SubCell"/>
</dbReference>
<dbReference type="SUPFAM" id="SSF90123">
    <property type="entry name" value="ABC transporter transmembrane region"/>
    <property type="match status" value="1"/>
</dbReference>
<protein>
    <submittedName>
        <fullName evidence="13">ABC-type bacteriocin/lantibiotic exporter with double-glycine peptidase domain</fullName>
    </submittedName>
</protein>
<evidence type="ECO:0000256" key="8">
    <source>
        <dbReference type="ARBA" id="ARBA00023136"/>
    </source>
</evidence>
<keyword evidence="6" id="KW-0067">ATP-binding</keyword>
<keyword evidence="14" id="KW-1185">Reference proteome</keyword>
<evidence type="ECO:0000256" key="7">
    <source>
        <dbReference type="ARBA" id="ARBA00022989"/>
    </source>
</evidence>
<dbReference type="OrthoDB" id="9806127at2"/>
<dbReference type="InterPro" id="IPR039421">
    <property type="entry name" value="Type_1_exporter"/>
</dbReference>
<dbReference type="Gene3D" id="1.20.1560.10">
    <property type="entry name" value="ABC transporter type 1, transmembrane domain"/>
    <property type="match status" value="1"/>
</dbReference>
<feature type="transmembrane region" description="Helical" evidence="10">
    <location>
        <begin position="20"/>
        <end position="41"/>
    </location>
</feature>
<evidence type="ECO:0000256" key="2">
    <source>
        <dbReference type="ARBA" id="ARBA00022448"/>
    </source>
</evidence>
<keyword evidence="5" id="KW-0547">Nucleotide-binding</keyword>
<dbReference type="AlphaFoldDB" id="A0A3N4ZZA2"/>
<name>A0A3N4ZZA2_9MICO</name>
<evidence type="ECO:0000256" key="6">
    <source>
        <dbReference type="ARBA" id="ARBA00022840"/>
    </source>
</evidence>
<dbReference type="SUPFAM" id="SSF52540">
    <property type="entry name" value="P-loop containing nucleoside triphosphate hydrolases"/>
    <property type="match status" value="1"/>
</dbReference>
<dbReference type="GO" id="GO:0034040">
    <property type="term" value="F:ATPase-coupled lipid transmembrane transporter activity"/>
    <property type="evidence" value="ECO:0007669"/>
    <property type="project" value="TreeGrafter"/>
</dbReference>
<evidence type="ECO:0000256" key="9">
    <source>
        <dbReference type="ARBA" id="ARBA00061644"/>
    </source>
</evidence>
<comment type="caution">
    <text evidence="13">The sequence shown here is derived from an EMBL/GenBank/DDBJ whole genome shotgun (WGS) entry which is preliminary data.</text>
</comment>
<proteinExistence type="inferred from homology"/>
<keyword evidence="4 10" id="KW-0812">Transmembrane</keyword>
<dbReference type="InterPro" id="IPR017871">
    <property type="entry name" value="ABC_transporter-like_CS"/>
</dbReference>
<keyword evidence="8 10" id="KW-0472">Membrane</keyword>
<gene>
    <name evidence="13" type="ORF">EDD32_0834</name>
</gene>
<evidence type="ECO:0000256" key="3">
    <source>
        <dbReference type="ARBA" id="ARBA00022475"/>
    </source>
</evidence>
<dbReference type="PANTHER" id="PTHR24221">
    <property type="entry name" value="ATP-BINDING CASSETTE SUB-FAMILY B"/>
    <property type="match status" value="1"/>
</dbReference>
<organism evidence="13 14">
    <name type="scientific">Georgenia muralis</name>
    <dbReference type="NCBI Taxonomy" id="154117"/>
    <lineage>
        <taxon>Bacteria</taxon>
        <taxon>Bacillati</taxon>
        <taxon>Actinomycetota</taxon>
        <taxon>Actinomycetes</taxon>
        <taxon>Micrococcales</taxon>
        <taxon>Bogoriellaceae</taxon>
        <taxon>Georgenia</taxon>
    </lineage>
</organism>
<comment type="subcellular location">
    <subcellularLocation>
        <location evidence="1">Cell membrane</location>
        <topology evidence="1">Multi-pass membrane protein</topology>
    </subcellularLocation>
</comment>
<evidence type="ECO:0000256" key="5">
    <source>
        <dbReference type="ARBA" id="ARBA00022741"/>
    </source>
</evidence>
<feature type="transmembrane region" description="Helical" evidence="10">
    <location>
        <begin position="73"/>
        <end position="99"/>
    </location>
</feature>
<keyword evidence="7 10" id="KW-1133">Transmembrane helix</keyword>
<dbReference type="InterPro" id="IPR003593">
    <property type="entry name" value="AAA+_ATPase"/>
</dbReference>
<dbReference type="SMART" id="SM00382">
    <property type="entry name" value="AAA"/>
    <property type="match status" value="1"/>
</dbReference>
<dbReference type="EMBL" id="RKRA01000001">
    <property type="protein sequence ID" value="RPF26395.1"/>
    <property type="molecule type" value="Genomic_DNA"/>
</dbReference>
<dbReference type="InterPro" id="IPR036640">
    <property type="entry name" value="ABC1_TM_sf"/>
</dbReference>
<feature type="domain" description="ABC transmembrane type-1" evidence="12">
    <location>
        <begin position="21"/>
        <end position="321"/>
    </location>
</feature>
<dbReference type="GO" id="GO:0016887">
    <property type="term" value="F:ATP hydrolysis activity"/>
    <property type="evidence" value="ECO:0007669"/>
    <property type="project" value="InterPro"/>
</dbReference>
<evidence type="ECO:0000313" key="14">
    <source>
        <dbReference type="Proteomes" id="UP000280726"/>
    </source>
</evidence>
<dbReference type="RefSeq" id="WP_123914899.1">
    <property type="nucleotide sequence ID" value="NZ_RKRA01000001.1"/>
</dbReference>
<feature type="transmembrane region" description="Helical" evidence="10">
    <location>
        <begin position="161"/>
        <end position="187"/>
    </location>
</feature>
<dbReference type="InterPro" id="IPR027417">
    <property type="entry name" value="P-loop_NTPase"/>
</dbReference>
<evidence type="ECO:0000256" key="1">
    <source>
        <dbReference type="ARBA" id="ARBA00004651"/>
    </source>
</evidence>
<dbReference type="InterPro" id="IPR011527">
    <property type="entry name" value="ABC1_TM_dom"/>
</dbReference>
<dbReference type="Gene3D" id="3.40.50.300">
    <property type="entry name" value="P-loop containing nucleotide triphosphate hydrolases"/>
    <property type="match status" value="1"/>
</dbReference>
<comment type="similarity">
    <text evidence="9">Belongs to the ABC transporter superfamily. Lipid exporter (TC 3.A.1.106) family.</text>
</comment>
<feature type="transmembrane region" description="Helical" evidence="10">
    <location>
        <begin position="290"/>
        <end position="308"/>
    </location>
</feature>
<dbReference type="GO" id="GO:0140359">
    <property type="term" value="F:ABC-type transporter activity"/>
    <property type="evidence" value="ECO:0007669"/>
    <property type="project" value="InterPro"/>
</dbReference>
<dbReference type="FunFam" id="3.40.50.300:FF:000299">
    <property type="entry name" value="ABC transporter ATP-binding protein/permease"/>
    <property type="match status" value="1"/>
</dbReference>
<evidence type="ECO:0000259" key="11">
    <source>
        <dbReference type="PROSITE" id="PS50893"/>
    </source>
</evidence>
<feature type="transmembrane region" description="Helical" evidence="10">
    <location>
        <begin position="264"/>
        <end position="284"/>
    </location>
</feature>
<dbReference type="PANTHER" id="PTHR24221:SF654">
    <property type="entry name" value="ATP-BINDING CASSETTE SUB-FAMILY B MEMBER 6"/>
    <property type="match status" value="1"/>
</dbReference>
<evidence type="ECO:0000259" key="12">
    <source>
        <dbReference type="PROSITE" id="PS50929"/>
    </source>
</evidence>